<dbReference type="HOGENOM" id="CLU_047218_1_0_11"/>
<evidence type="ECO:0000313" key="5">
    <source>
        <dbReference type="EMBL" id="CAJ61741.1"/>
    </source>
</evidence>
<dbReference type="STRING" id="326424.FRAAL3097"/>
<evidence type="ECO:0000313" key="6">
    <source>
        <dbReference type="Proteomes" id="UP000000657"/>
    </source>
</evidence>
<evidence type="ECO:0000256" key="1">
    <source>
        <dbReference type="ARBA" id="ARBA00010062"/>
    </source>
</evidence>
<dbReference type="AlphaFoldDB" id="Q0RL64"/>
<feature type="domain" description="Leucine-binding protein" evidence="4">
    <location>
        <begin position="76"/>
        <end position="317"/>
    </location>
</feature>
<evidence type="ECO:0000256" key="3">
    <source>
        <dbReference type="SAM" id="SignalP"/>
    </source>
</evidence>
<dbReference type="InterPro" id="IPR028082">
    <property type="entry name" value="Peripla_BP_I"/>
</dbReference>
<reference evidence="5 6" key="1">
    <citation type="journal article" date="2007" name="Genome Res.">
        <title>Genome characteristics of facultatively symbiotic Frankia sp. strains reflect host range and host plant biogeography.</title>
        <authorList>
            <person name="Normand P."/>
            <person name="Lapierre P."/>
            <person name="Tisa L.S."/>
            <person name="Gogarten J.P."/>
            <person name="Alloisio N."/>
            <person name="Bagnarol E."/>
            <person name="Bassi C.A."/>
            <person name="Berry A.M."/>
            <person name="Bickhart D.M."/>
            <person name="Choisne N."/>
            <person name="Couloux A."/>
            <person name="Cournoyer B."/>
            <person name="Cruveiller S."/>
            <person name="Daubin V."/>
            <person name="Demange N."/>
            <person name="Francino M.P."/>
            <person name="Goltsman E."/>
            <person name="Huang Y."/>
            <person name="Kopp O.R."/>
            <person name="Labarre L."/>
            <person name="Lapidus A."/>
            <person name="Lavire C."/>
            <person name="Marechal J."/>
            <person name="Martinez M."/>
            <person name="Mastronunzio J.E."/>
            <person name="Mullin B.C."/>
            <person name="Niemann J."/>
            <person name="Pujic P."/>
            <person name="Rawnsley T."/>
            <person name="Rouy Z."/>
            <person name="Schenowitz C."/>
            <person name="Sellstedt A."/>
            <person name="Tavares F."/>
            <person name="Tomkins J.P."/>
            <person name="Vallenet D."/>
            <person name="Valverde C."/>
            <person name="Wall L.G."/>
            <person name="Wang Y."/>
            <person name="Medigue C."/>
            <person name="Benson D.R."/>
        </authorList>
    </citation>
    <scope>NUCLEOTIDE SEQUENCE [LARGE SCALE GENOMIC DNA]</scope>
    <source>
        <strain evidence="6">DSM 45986 / CECT 9034 / ACN14a</strain>
    </source>
</reference>
<dbReference type="SUPFAM" id="SSF53822">
    <property type="entry name" value="Periplasmic binding protein-like I"/>
    <property type="match status" value="1"/>
</dbReference>
<evidence type="ECO:0000256" key="2">
    <source>
        <dbReference type="ARBA" id="ARBA00022729"/>
    </source>
</evidence>
<dbReference type="Gene3D" id="3.40.50.2300">
    <property type="match status" value="2"/>
</dbReference>
<protein>
    <recommendedName>
        <fullName evidence="4">Leucine-binding protein domain-containing protein</fullName>
    </recommendedName>
</protein>
<keyword evidence="2 3" id="KW-0732">Signal</keyword>
<organism evidence="5 6">
    <name type="scientific">Frankia alni (strain DSM 45986 / CECT 9034 / ACN14a)</name>
    <dbReference type="NCBI Taxonomy" id="326424"/>
    <lineage>
        <taxon>Bacteria</taxon>
        <taxon>Bacillati</taxon>
        <taxon>Actinomycetota</taxon>
        <taxon>Actinomycetes</taxon>
        <taxon>Frankiales</taxon>
        <taxon>Frankiaceae</taxon>
        <taxon>Frankia</taxon>
    </lineage>
</organism>
<keyword evidence="6" id="KW-1185">Reference proteome</keyword>
<dbReference type="Pfam" id="PF13458">
    <property type="entry name" value="Peripla_BP_6"/>
    <property type="match status" value="1"/>
</dbReference>
<dbReference type="Proteomes" id="UP000000657">
    <property type="component" value="Chromosome"/>
</dbReference>
<dbReference type="EMBL" id="CT573213">
    <property type="protein sequence ID" value="CAJ61741.1"/>
    <property type="molecule type" value="Genomic_DNA"/>
</dbReference>
<sequence length="442" mass="44785">MAGALALSSLLLAAACSSSGSSGGAAKPAGGAGTGEVSSAPVANSDNNAWALRYTGGSAGPAKGTPYKIGFVSQDTFLPSATQGARAAVAYVDAELGGVGGRPIELVSCSVNVPEDAARCGAQMANDASLSLVIVGGLSVGNKEFYDAVGGRKAILIGNALASEDFVTTRGVAYTAGSPGVLMGMARFAVEELKAHTVAGIVPDTPAGRAAAQQLVKPILDAAKVKFRPVFISLQATTPDLTTALQASGAGSADALITAFPPSSCISMYDAIRSLGIKPKVITTDQCADVPVRAHLKTVGAPGAVPDGWYYANYGYNFDLPDVDSGMKTYQYAAAKYAKPLGSAPVELRGFSGPTFGTVMTAAKIVNQLGVDKATSFDVVDRALRGFAGPAMLQVGPLKCGQAPFVAVCGHQIGVDQYSGGKWTSVRDGLNDKPVNLLAPAS</sequence>
<feature type="signal peptide" evidence="3">
    <location>
        <begin position="1"/>
        <end position="20"/>
    </location>
</feature>
<dbReference type="eggNOG" id="COG0683">
    <property type="taxonomic scope" value="Bacteria"/>
</dbReference>
<dbReference type="KEGG" id="fal:FRAAL3097"/>
<dbReference type="InterPro" id="IPR028081">
    <property type="entry name" value="Leu-bd"/>
</dbReference>
<proteinExistence type="inferred from homology"/>
<comment type="similarity">
    <text evidence="1">Belongs to the leucine-binding protein family.</text>
</comment>
<accession>Q0RL64</accession>
<evidence type="ECO:0000259" key="4">
    <source>
        <dbReference type="Pfam" id="PF13458"/>
    </source>
</evidence>
<gene>
    <name evidence="5" type="ordered locus">FRAAL3097</name>
</gene>
<feature type="chain" id="PRO_5038452656" description="Leucine-binding protein domain-containing protein" evidence="3">
    <location>
        <begin position="21"/>
        <end position="442"/>
    </location>
</feature>
<name>Q0RL64_FRAAA</name>